<dbReference type="PATRIC" id="fig|1202724.3.peg.3610"/>
<reference evidence="2 3" key="1">
    <citation type="submission" date="2015-08" db="EMBL/GenBank/DDBJ databases">
        <title>Whole genome sequence of Flavobacterium akiainvivens IK-1T, from decaying Wikstroemia oahuensis, an endemic Hawaiian shrub.</title>
        <authorList>
            <person name="Wan X."/>
            <person name="Hou S."/>
            <person name="Saito J."/>
            <person name="Donachie S."/>
        </authorList>
    </citation>
    <scope>NUCLEOTIDE SEQUENCE [LARGE SCALE GENOMIC DNA]</scope>
    <source>
        <strain evidence="2 3">IK-1</strain>
    </source>
</reference>
<comment type="caution">
    <text evidence="2">The sequence shown here is derived from an EMBL/GenBank/DDBJ whole genome shotgun (WGS) entry which is preliminary data.</text>
</comment>
<dbReference type="Proteomes" id="UP000037755">
    <property type="component" value="Unassembled WGS sequence"/>
</dbReference>
<dbReference type="OrthoDB" id="9764939at2"/>
<dbReference type="Gene3D" id="3.40.630.10">
    <property type="entry name" value="Zn peptidases"/>
    <property type="match status" value="1"/>
</dbReference>
<dbReference type="AlphaFoldDB" id="A0A0M8MJQ4"/>
<proteinExistence type="predicted"/>
<evidence type="ECO:0000259" key="1">
    <source>
        <dbReference type="Pfam" id="PF04389"/>
    </source>
</evidence>
<dbReference type="SUPFAM" id="SSF53187">
    <property type="entry name" value="Zn-dependent exopeptidases"/>
    <property type="match status" value="1"/>
</dbReference>
<dbReference type="STRING" id="1202724.AM493_17365"/>
<accession>A0A0M8MJQ4</accession>
<dbReference type="PROSITE" id="PS51257">
    <property type="entry name" value="PROKAR_LIPOPROTEIN"/>
    <property type="match status" value="1"/>
</dbReference>
<dbReference type="PANTHER" id="PTHR12147:SF26">
    <property type="entry name" value="PEPTIDASE M28 DOMAIN-CONTAINING PROTEIN"/>
    <property type="match status" value="1"/>
</dbReference>
<organism evidence="2 3">
    <name type="scientific">Flavobacterium akiainvivens</name>
    <dbReference type="NCBI Taxonomy" id="1202724"/>
    <lineage>
        <taxon>Bacteria</taxon>
        <taxon>Pseudomonadati</taxon>
        <taxon>Bacteroidota</taxon>
        <taxon>Flavobacteriia</taxon>
        <taxon>Flavobacteriales</taxon>
        <taxon>Flavobacteriaceae</taxon>
        <taxon>Flavobacterium</taxon>
    </lineage>
</organism>
<dbReference type="RefSeq" id="WP_054409323.1">
    <property type="nucleotide sequence ID" value="NZ_FOYA01000002.1"/>
</dbReference>
<evidence type="ECO:0000313" key="3">
    <source>
        <dbReference type="Proteomes" id="UP000037755"/>
    </source>
</evidence>
<dbReference type="InterPro" id="IPR007484">
    <property type="entry name" value="Peptidase_M28"/>
</dbReference>
<protein>
    <submittedName>
        <fullName evidence="2">Peptidase M28</fullName>
    </submittedName>
</protein>
<sequence>MKKAFVLLLAGLALSCAPKKDYTVKQESVEKTIKFLSDDALKGRLAGSEGLQTAAQYLADNFKKNGVKPYFTTYFDTLSNYKETTYNVIGYLEGTDPELKKEFVVFGAHYDHIGVADKPVDGDSIYNGANDDASGCTAVYELVNYFAKTKSNKRSILFCYFSAEEAGLLGSRHLAPKLKEKGFNIYAMLNFEMVGVPMKSESMQAYVTGWGMSNMGDKINEYAGKTFVGNLPAEGQYQLFRRSDNYSFYQEFNVPSQTICTFDFTNFDYYHHVKDEFANMDVVHMTAFIQQVLPVVNKMVNTPTKEIVLKK</sequence>
<name>A0A0M8MJQ4_9FLAO</name>
<feature type="domain" description="Peptidase M28" evidence="1">
    <location>
        <begin position="87"/>
        <end position="293"/>
    </location>
</feature>
<keyword evidence="3" id="KW-1185">Reference proteome</keyword>
<dbReference type="GO" id="GO:0006508">
    <property type="term" value="P:proteolysis"/>
    <property type="evidence" value="ECO:0007669"/>
    <property type="project" value="InterPro"/>
</dbReference>
<evidence type="ECO:0000313" key="2">
    <source>
        <dbReference type="EMBL" id="KOS07611.1"/>
    </source>
</evidence>
<dbReference type="GO" id="GO:0008235">
    <property type="term" value="F:metalloexopeptidase activity"/>
    <property type="evidence" value="ECO:0007669"/>
    <property type="project" value="InterPro"/>
</dbReference>
<dbReference type="InterPro" id="IPR045175">
    <property type="entry name" value="M28_fam"/>
</dbReference>
<dbReference type="PANTHER" id="PTHR12147">
    <property type="entry name" value="METALLOPEPTIDASE M28 FAMILY MEMBER"/>
    <property type="match status" value="1"/>
</dbReference>
<gene>
    <name evidence="2" type="ORF">AM493_17365</name>
</gene>
<dbReference type="Pfam" id="PF04389">
    <property type="entry name" value="Peptidase_M28"/>
    <property type="match status" value="1"/>
</dbReference>
<dbReference type="EMBL" id="LIYD01000005">
    <property type="protein sequence ID" value="KOS07611.1"/>
    <property type="molecule type" value="Genomic_DNA"/>
</dbReference>